<dbReference type="InterPro" id="IPR036869">
    <property type="entry name" value="J_dom_sf"/>
</dbReference>
<accession>A0A1U6IC07</accession>
<sequence length="190" mass="21704">MQDEGDFIDYYQLLQVNAGCDVEVISLSYRHLAKKYHPDHPKTANAALFKQIVEAYNVLKRPDKRAEYDVVYQANVGSPTAHQRLDIGIDEKVALSDAEMQRNILLLLYKRRRSSALDCGVYGFHIQTSFGLCDDLLDFHIWYLKAKGFINMNEQGMLVITVEGIDHVISLHQPRPSEKYLMAPASDRDS</sequence>
<proteinExistence type="predicted"/>
<dbReference type="RefSeq" id="WP_079731110.1">
    <property type="nucleotide sequence ID" value="NZ_FVZE01000005.1"/>
</dbReference>
<protein>
    <submittedName>
        <fullName evidence="3">Curved DNA-binding protein</fullName>
    </submittedName>
</protein>
<dbReference type="STRING" id="428990.SAMN06295987_105185"/>
<name>A0A1U6IC07_9SPHN</name>
<dbReference type="Gene3D" id="1.10.287.110">
    <property type="entry name" value="DnaJ domain"/>
    <property type="match status" value="1"/>
</dbReference>
<dbReference type="CDD" id="cd06257">
    <property type="entry name" value="DnaJ"/>
    <property type="match status" value="1"/>
</dbReference>
<dbReference type="GO" id="GO:0003677">
    <property type="term" value="F:DNA binding"/>
    <property type="evidence" value="ECO:0007669"/>
    <property type="project" value="UniProtKB-KW"/>
</dbReference>
<dbReference type="PANTHER" id="PTHR44145">
    <property type="entry name" value="DNAJ HOMOLOG SUBFAMILY A MEMBER 3, MITOCHONDRIAL"/>
    <property type="match status" value="1"/>
</dbReference>
<evidence type="ECO:0000313" key="3">
    <source>
        <dbReference type="EMBL" id="SLK05552.1"/>
    </source>
</evidence>
<dbReference type="SUPFAM" id="SSF46565">
    <property type="entry name" value="Chaperone J-domain"/>
    <property type="match status" value="1"/>
</dbReference>
<dbReference type="PROSITE" id="PS50076">
    <property type="entry name" value="DNAJ_2"/>
    <property type="match status" value="1"/>
</dbReference>
<keyword evidence="3" id="KW-0238">DNA-binding</keyword>
<dbReference type="AlphaFoldDB" id="A0A1U6IC07"/>
<keyword evidence="1" id="KW-0143">Chaperone</keyword>
<keyword evidence="4" id="KW-1185">Reference proteome</keyword>
<evidence type="ECO:0000256" key="1">
    <source>
        <dbReference type="ARBA" id="ARBA00023186"/>
    </source>
</evidence>
<dbReference type="InterPro" id="IPR001623">
    <property type="entry name" value="DnaJ_domain"/>
</dbReference>
<dbReference type="Proteomes" id="UP000190989">
    <property type="component" value="Unassembled WGS sequence"/>
</dbReference>
<feature type="domain" description="J" evidence="2">
    <location>
        <begin position="9"/>
        <end position="72"/>
    </location>
</feature>
<gene>
    <name evidence="3" type="ORF">SAMN06295987_105185</name>
</gene>
<evidence type="ECO:0000313" key="4">
    <source>
        <dbReference type="Proteomes" id="UP000190989"/>
    </source>
</evidence>
<dbReference type="PANTHER" id="PTHR44145:SF3">
    <property type="entry name" value="DNAJ HOMOLOG SUBFAMILY A MEMBER 3, MITOCHONDRIAL"/>
    <property type="match status" value="1"/>
</dbReference>
<organism evidence="3 4">
    <name type="scientific">Novosphingobium mathurense</name>
    <dbReference type="NCBI Taxonomy" id="428990"/>
    <lineage>
        <taxon>Bacteria</taxon>
        <taxon>Pseudomonadati</taxon>
        <taxon>Pseudomonadota</taxon>
        <taxon>Alphaproteobacteria</taxon>
        <taxon>Sphingomonadales</taxon>
        <taxon>Sphingomonadaceae</taxon>
        <taxon>Novosphingobium</taxon>
    </lineage>
</organism>
<dbReference type="SMART" id="SM00271">
    <property type="entry name" value="DnaJ"/>
    <property type="match status" value="1"/>
</dbReference>
<dbReference type="InterPro" id="IPR051938">
    <property type="entry name" value="Apopto_cytoskel_mod"/>
</dbReference>
<evidence type="ECO:0000259" key="2">
    <source>
        <dbReference type="PROSITE" id="PS50076"/>
    </source>
</evidence>
<reference evidence="4" key="1">
    <citation type="submission" date="2017-02" db="EMBL/GenBank/DDBJ databases">
        <authorList>
            <person name="Varghese N."/>
            <person name="Submissions S."/>
        </authorList>
    </citation>
    <scope>NUCLEOTIDE SEQUENCE [LARGE SCALE GENOMIC DNA]</scope>
    <source>
        <strain evidence="4">SM117</strain>
    </source>
</reference>
<dbReference type="Pfam" id="PF00226">
    <property type="entry name" value="DnaJ"/>
    <property type="match status" value="1"/>
</dbReference>
<dbReference type="EMBL" id="FVZE01000005">
    <property type="protein sequence ID" value="SLK05552.1"/>
    <property type="molecule type" value="Genomic_DNA"/>
</dbReference>